<dbReference type="GO" id="GO:0003677">
    <property type="term" value="F:DNA binding"/>
    <property type="evidence" value="ECO:0007669"/>
    <property type="project" value="UniProtKB-KW"/>
</dbReference>
<accession>A0A1C3W8P9</accession>
<dbReference type="InterPro" id="IPR012340">
    <property type="entry name" value="NA-bd_OB-fold"/>
</dbReference>
<reference evidence="3" key="1">
    <citation type="submission" date="2016-08" db="EMBL/GenBank/DDBJ databases">
        <authorList>
            <person name="Varghese N."/>
            <person name="Submissions Spin"/>
        </authorList>
    </citation>
    <scope>NUCLEOTIDE SEQUENCE [LARGE SCALE GENOMIC DNA]</scope>
    <source>
        <strain evidence="3">HAMBI 2971</strain>
    </source>
</reference>
<sequence length="42" mass="4545">MNIGTVRWFNSTKAFGFIQPDNGSDDLLSIFRPLSAPVCAAS</sequence>
<keyword evidence="3" id="KW-1185">Reference proteome</keyword>
<dbReference type="InterPro" id="IPR002059">
    <property type="entry name" value="CSP_DNA-bd"/>
</dbReference>
<dbReference type="Pfam" id="PF00313">
    <property type="entry name" value="CSD"/>
    <property type="match status" value="1"/>
</dbReference>
<organism evidence="2 3">
    <name type="scientific">Rhizobium miluonense</name>
    <dbReference type="NCBI Taxonomy" id="411945"/>
    <lineage>
        <taxon>Bacteria</taxon>
        <taxon>Pseudomonadati</taxon>
        <taxon>Pseudomonadota</taxon>
        <taxon>Alphaproteobacteria</taxon>
        <taxon>Hyphomicrobiales</taxon>
        <taxon>Rhizobiaceae</taxon>
        <taxon>Rhizobium/Agrobacterium group</taxon>
        <taxon>Rhizobium</taxon>
    </lineage>
</organism>
<dbReference type="Gene3D" id="2.40.50.140">
    <property type="entry name" value="Nucleic acid-binding proteins"/>
    <property type="match status" value="1"/>
</dbReference>
<dbReference type="SUPFAM" id="SSF50249">
    <property type="entry name" value="Nucleic acid-binding proteins"/>
    <property type="match status" value="1"/>
</dbReference>
<dbReference type="EMBL" id="FMAH01000024">
    <property type="protein sequence ID" value="SCB36276.1"/>
    <property type="molecule type" value="Genomic_DNA"/>
</dbReference>
<dbReference type="CDD" id="cd04458">
    <property type="entry name" value="CSP_CDS"/>
    <property type="match status" value="1"/>
</dbReference>
<protein>
    <submittedName>
        <fullName evidence="2">'Cold-shock' DNA-binding domain-containing protein</fullName>
    </submittedName>
</protein>
<evidence type="ECO:0000259" key="1">
    <source>
        <dbReference type="Pfam" id="PF00313"/>
    </source>
</evidence>
<proteinExistence type="predicted"/>
<dbReference type="AlphaFoldDB" id="A0A1C3W8P9"/>
<gene>
    <name evidence="2" type="ORF">GA0061102_102493</name>
</gene>
<dbReference type="Proteomes" id="UP000199435">
    <property type="component" value="Unassembled WGS sequence"/>
</dbReference>
<name>A0A1C3W8P9_9HYPH</name>
<dbReference type="STRING" id="411945.GA0061102_102493"/>
<keyword evidence="2" id="KW-0238">DNA-binding</keyword>
<evidence type="ECO:0000313" key="3">
    <source>
        <dbReference type="Proteomes" id="UP000199435"/>
    </source>
</evidence>
<feature type="domain" description="CSD" evidence="1">
    <location>
        <begin position="4"/>
        <end position="27"/>
    </location>
</feature>
<evidence type="ECO:0000313" key="2">
    <source>
        <dbReference type="EMBL" id="SCB36276.1"/>
    </source>
</evidence>